<reference evidence="2" key="1">
    <citation type="submission" date="2015-10" db="EMBL/GenBank/DDBJ databases">
        <title>Niche specialization of a soil ammonia-oxidizing archaeon, Candidatus Nitrosocosmicus oleophilus.</title>
        <authorList>
            <person name="Jung M.-Y."/>
            <person name="Rhee S.-K."/>
        </authorList>
    </citation>
    <scope>NUCLEOTIDE SEQUENCE [LARGE SCALE GENOMIC DNA]</scope>
    <source>
        <strain evidence="2">MY3</strain>
    </source>
</reference>
<protein>
    <submittedName>
        <fullName evidence="1">Uncharacterized protein</fullName>
    </submittedName>
</protein>
<dbReference type="AlphaFoldDB" id="A0A654M4L0"/>
<gene>
    <name evidence="1" type="ORF">NMY3_03501</name>
</gene>
<keyword evidence="2" id="KW-1185">Reference proteome</keyword>
<evidence type="ECO:0000313" key="2">
    <source>
        <dbReference type="Proteomes" id="UP000058925"/>
    </source>
</evidence>
<dbReference type="Proteomes" id="UP000058925">
    <property type="component" value="Chromosome"/>
</dbReference>
<name>A0A654M4L0_9ARCH</name>
<proteinExistence type="predicted"/>
<dbReference type="EMBL" id="CP012850">
    <property type="protein sequence ID" value="ALI37683.1"/>
    <property type="molecule type" value="Genomic_DNA"/>
</dbReference>
<dbReference type="KEGG" id="taa:NMY3_03501"/>
<organism evidence="1 2">
    <name type="scientific">Candidatus Nitrosocosmicus oleophilus</name>
    <dbReference type="NCBI Taxonomy" id="1353260"/>
    <lineage>
        <taxon>Archaea</taxon>
        <taxon>Nitrososphaerota</taxon>
        <taxon>Nitrososphaeria</taxon>
        <taxon>Nitrososphaerales</taxon>
        <taxon>Nitrososphaeraceae</taxon>
        <taxon>Candidatus Nitrosocosmicus</taxon>
    </lineage>
</organism>
<accession>A0A654M4L0</accession>
<sequence length="220" mass="25885">MYPRKMMTLTSRGHMSINSKDEISQRCREADYKECLINAYPEIIEINGMLIQSPNFILIDLDLSLCKTCVYPIRKLNYILKQTLMQIKEEIHGQPTVLWTGSGYHIYLPVQVPILETEFEFSKNRFQNLFSSNSRYHDYYMSEVFMQFAERYLTGGKSDLSHQHRFSNSMVRIPDTYNMDSLSKGMGLEESRVKILQEWDGNLIEVKPIIQEFKVWLGQQ</sequence>
<evidence type="ECO:0000313" key="1">
    <source>
        <dbReference type="EMBL" id="ALI37683.1"/>
    </source>
</evidence>